<sequence>MLEIGVQNGGSLEIWSRYFSNATIVVGCDINPKCSALSFSDGRIVLVVGDANLDETEQTIAAYCQELDIIIDDGSHESADIIASFARYFHRLSDGGIFIAEDLHCSYWERFGGGLYDPYSSISFFKRLLDIINSEHWGLSLSRRDALAAFEKKYKLRFEEELLSSIHSIEFANSLCIIRKRPANENVLGPRRVVGIQAAVEEDVLNSDGKRSEPKDESGNRWAFLSVPLEEEIERCRSLSALSQSEYENNVDQVQMMNEESVLKDHVIKLELELERKISTVTKLEREIELAKNVRNEFDTLLSGYKKHIDLLLEELKVRENCALSKEREESKVRKSEENFLQEKLHATEQRLQERFSEIAMASRLLREQEEQNTWLRLVIGAIIGDSRRGRLIDMLPGPLAMALRRRQLRRRGLFDPGAYHRANPDVAKAGGDPLRHYILHGLNEHRRTR</sequence>
<accession>A0ABU4ANJ6</accession>
<evidence type="ECO:0008006" key="4">
    <source>
        <dbReference type="Google" id="ProtNLM"/>
    </source>
</evidence>
<dbReference type="EMBL" id="JAWLIP010000007">
    <property type="protein sequence ID" value="MDV6227812.1"/>
    <property type="molecule type" value="Genomic_DNA"/>
</dbReference>
<protein>
    <recommendedName>
        <fullName evidence="4">Methyltransferase domain-containing protein</fullName>
    </recommendedName>
</protein>
<dbReference type="RefSeq" id="WP_317561949.1">
    <property type="nucleotide sequence ID" value="NZ_JAWLIP010000007.1"/>
</dbReference>
<comment type="caution">
    <text evidence="2">The sequence shown here is derived from an EMBL/GenBank/DDBJ whole genome shotgun (WGS) entry which is preliminary data.</text>
</comment>
<reference evidence="2 3" key="1">
    <citation type="submission" date="2023-10" db="EMBL/GenBank/DDBJ databases">
        <authorList>
            <person name="Venkata Ramana C."/>
            <person name="Sasikala C."/>
            <person name="Dhurka M."/>
        </authorList>
    </citation>
    <scope>NUCLEOTIDE SEQUENCE [LARGE SCALE GENOMIC DNA]</scope>
    <source>
        <strain evidence="2 3">KCTC 32151</strain>
    </source>
</reference>
<dbReference type="Proteomes" id="UP001185659">
    <property type="component" value="Unassembled WGS sequence"/>
</dbReference>
<proteinExistence type="predicted"/>
<gene>
    <name evidence="2" type="ORF">R2G56_16065</name>
</gene>
<evidence type="ECO:0000313" key="3">
    <source>
        <dbReference type="Proteomes" id="UP001185659"/>
    </source>
</evidence>
<dbReference type="SUPFAM" id="SSF53335">
    <property type="entry name" value="S-adenosyl-L-methionine-dependent methyltransferases"/>
    <property type="match status" value="1"/>
</dbReference>
<evidence type="ECO:0000313" key="2">
    <source>
        <dbReference type="EMBL" id="MDV6227812.1"/>
    </source>
</evidence>
<keyword evidence="3" id="KW-1185">Reference proteome</keyword>
<name>A0ABU4ANJ6_9HYPH</name>
<keyword evidence="1" id="KW-0175">Coiled coil</keyword>
<organism evidence="2 3">
    <name type="scientific">Nitratireductor aquimarinus</name>
    <dbReference type="NCBI Taxonomy" id="889300"/>
    <lineage>
        <taxon>Bacteria</taxon>
        <taxon>Pseudomonadati</taxon>
        <taxon>Pseudomonadota</taxon>
        <taxon>Alphaproteobacteria</taxon>
        <taxon>Hyphomicrobiales</taxon>
        <taxon>Phyllobacteriaceae</taxon>
        <taxon>Nitratireductor</taxon>
    </lineage>
</organism>
<dbReference type="InterPro" id="IPR029063">
    <property type="entry name" value="SAM-dependent_MTases_sf"/>
</dbReference>
<feature type="coiled-coil region" evidence="1">
    <location>
        <begin position="267"/>
        <end position="294"/>
    </location>
</feature>
<dbReference type="Gene3D" id="3.40.50.150">
    <property type="entry name" value="Vaccinia Virus protein VP39"/>
    <property type="match status" value="1"/>
</dbReference>
<evidence type="ECO:0000256" key="1">
    <source>
        <dbReference type="SAM" id="Coils"/>
    </source>
</evidence>